<gene>
    <name evidence="1" type="ORF">Prudu_005579</name>
</gene>
<name>A0A4Y1QXX6_PRUDU</name>
<dbReference type="AlphaFoldDB" id="A0A4Y1QXX6"/>
<reference evidence="1" key="1">
    <citation type="journal article" date="2019" name="Science">
        <title>Mutation of a bHLH transcription factor allowed almond domestication.</title>
        <authorList>
            <person name="Sanchez-Perez R."/>
            <person name="Pavan S."/>
            <person name="Mazzeo R."/>
            <person name="Moldovan C."/>
            <person name="Aiese Cigliano R."/>
            <person name="Del Cueto J."/>
            <person name="Ricciardi F."/>
            <person name="Lotti C."/>
            <person name="Ricciardi L."/>
            <person name="Dicenta F."/>
            <person name="Lopez-Marques R.L."/>
            <person name="Lindberg Moller B."/>
        </authorList>
    </citation>
    <scope>NUCLEOTIDE SEQUENCE</scope>
</reference>
<dbReference type="EMBL" id="AP019298">
    <property type="protein sequence ID" value="BBG96705.1"/>
    <property type="molecule type" value="Genomic_DNA"/>
</dbReference>
<feature type="non-terminal residue" evidence="1">
    <location>
        <position position="227"/>
    </location>
</feature>
<accession>A0A4Y1QXX6</accession>
<proteinExistence type="predicted"/>
<protein>
    <submittedName>
        <fullName evidence="1">LRR and NB-ARC domains-containing disease resistance protein</fullName>
    </submittedName>
</protein>
<evidence type="ECO:0000313" key="1">
    <source>
        <dbReference type="EMBL" id="BBG96705.1"/>
    </source>
</evidence>
<feature type="non-terminal residue" evidence="1">
    <location>
        <position position="1"/>
    </location>
</feature>
<sequence>DGIENCERLRPSSVGEYWNLQGLVSLEKFTIGGKGSHEILETLLKQQLLPTTLQRLQISELSSLKSLDGKGLKNITSLSFLSISNCSALEKTYENKTGDDWAAISHIPCIKINDEVIMTANLLLEESIVLLESFSFARFLYVSSFPNERRNGKVHLAGISQLTHSYRQTSNVQHCYVLSHDKNVFHSHLSQFKLYSCLWVTCELKLLILIIHIENIFACHFNSMYAV</sequence>
<organism evidence="1">
    <name type="scientific">Prunus dulcis</name>
    <name type="common">Almond</name>
    <name type="synonym">Amygdalus dulcis</name>
    <dbReference type="NCBI Taxonomy" id="3755"/>
    <lineage>
        <taxon>Eukaryota</taxon>
        <taxon>Viridiplantae</taxon>
        <taxon>Streptophyta</taxon>
        <taxon>Embryophyta</taxon>
        <taxon>Tracheophyta</taxon>
        <taxon>Spermatophyta</taxon>
        <taxon>Magnoliopsida</taxon>
        <taxon>eudicotyledons</taxon>
        <taxon>Gunneridae</taxon>
        <taxon>Pentapetalae</taxon>
        <taxon>rosids</taxon>
        <taxon>fabids</taxon>
        <taxon>Rosales</taxon>
        <taxon>Rosaceae</taxon>
        <taxon>Amygdaloideae</taxon>
        <taxon>Amygdaleae</taxon>
        <taxon>Prunus</taxon>
    </lineage>
</organism>